<dbReference type="AlphaFoldDB" id="A0A0A2V2U6"/>
<feature type="region of interest" description="Disordered" evidence="1">
    <location>
        <begin position="27"/>
        <end position="77"/>
    </location>
</feature>
<name>A0A0A2V2U6_PARBA</name>
<evidence type="ECO:0000313" key="3">
    <source>
        <dbReference type="Proteomes" id="UP000002059"/>
    </source>
</evidence>
<dbReference type="HOGENOM" id="CLU_2278302_0_0_1"/>
<dbReference type="RefSeq" id="XP_015702244.1">
    <property type="nucleotide sequence ID" value="XM_015848142.1"/>
</dbReference>
<dbReference type="VEuPathDB" id="FungiDB:PAAG_12680"/>
<gene>
    <name evidence="2" type="ORF">PAAG_12680</name>
</gene>
<evidence type="ECO:0000256" key="1">
    <source>
        <dbReference type="SAM" id="MobiDB-lite"/>
    </source>
</evidence>
<protein>
    <submittedName>
        <fullName evidence="2">Uncharacterized protein</fullName>
    </submittedName>
</protein>
<dbReference type="GeneID" id="26971257"/>
<feature type="compositionally biased region" description="Polar residues" evidence="1">
    <location>
        <begin position="54"/>
        <end position="77"/>
    </location>
</feature>
<feature type="compositionally biased region" description="Polar residues" evidence="1">
    <location>
        <begin position="30"/>
        <end position="41"/>
    </location>
</feature>
<accession>A0A0A2V2U6</accession>
<dbReference type="Proteomes" id="UP000002059">
    <property type="component" value="Partially assembled WGS sequence"/>
</dbReference>
<dbReference type="EMBL" id="KN294057">
    <property type="protein sequence ID" value="KGQ00657.1"/>
    <property type="molecule type" value="Genomic_DNA"/>
</dbReference>
<keyword evidence="3" id="KW-1185">Reference proteome</keyword>
<proteinExistence type="predicted"/>
<evidence type="ECO:0000313" key="2">
    <source>
        <dbReference type="EMBL" id="KGQ00657.1"/>
    </source>
</evidence>
<sequence length="102" mass="10977">MTAPPTCDCLAVGAFSSLDKNKELEGLEQKPSSNHIMNLSSCKPGKTPAPESICKSTAASEGTPSPQPQMSTPNMSDMINECSRFVDLLSTNDAPEHFKYQQ</sequence>
<reference evidence="2 3" key="1">
    <citation type="journal article" date="2011" name="PLoS Genet.">
        <title>Comparative genomic analysis of human fungal pathogens causing paracoccidioidomycosis.</title>
        <authorList>
            <person name="Desjardins C.A."/>
            <person name="Champion M.D."/>
            <person name="Holder J.W."/>
            <person name="Muszewska A."/>
            <person name="Goldberg J."/>
            <person name="Bailao A.M."/>
            <person name="Brigido M.M."/>
            <person name="Ferreira M.E."/>
            <person name="Garcia A.M."/>
            <person name="Grynberg M."/>
            <person name="Gujja S."/>
            <person name="Heiman D.I."/>
            <person name="Henn M.R."/>
            <person name="Kodira C.D."/>
            <person name="Leon-Narvaez H."/>
            <person name="Longo L.V."/>
            <person name="Ma L.J."/>
            <person name="Malavazi I."/>
            <person name="Matsuo A.L."/>
            <person name="Morais F.V."/>
            <person name="Pereira M."/>
            <person name="Rodriguez-Brito S."/>
            <person name="Sakthikumar S."/>
            <person name="Salem-Izacc S.M."/>
            <person name="Sykes S.M."/>
            <person name="Teixeira M.M."/>
            <person name="Vallejo M.C."/>
            <person name="Walter M.E."/>
            <person name="Yandava C."/>
            <person name="Young S."/>
            <person name="Zeng Q."/>
            <person name="Zucker J."/>
            <person name="Felipe M.S."/>
            <person name="Goldman G.H."/>
            <person name="Haas B.J."/>
            <person name="McEwen J.G."/>
            <person name="Nino-Vega G."/>
            <person name="Puccia R."/>
            <person name="San-Blas G."/>
            <person name="Soares C.M."/>
            <person name="Birren B.W."/>
            <person name="Cuomo C.A."/>
        </authorList>
    </citation>
    <scope>NUCLEOTIDE SEQUENCE [LARGE SCALE GENOMIC DNA]</scope>
    <source>
        <strain evidence="3">ATCC MYA-826 / Pb01</strain>
    </source>
</reference>
<organism evidence="2 3">
    <name type="scientific">Paracoccidioides lutzii (strain ATCC MYA-826 / Pb01)</name>
    <name type="common">Paracoccidioides brasiliensis</name>
    <dbReference type="NCBI Taxonomy" id="502779"/>
    <lineage>
        <taxon>Eukaryota</taxon>
        <taxon>Fungi</taxon>
        <taxon>Dikarya</taxon>
        <taxon>Ascomycota</taxon>
        <taxon>Pezizomycotina</taxon>
        <taxon>Eurotiomycetes</taxon>
        <taxon>Eurotiomycetidae</taxon>
        <taxon>Onygenales</taxon>
        <taxon>Ajellomycetaceae</taxon>
        <taxon>Paracoccidioides</taxon>
    </lineage>
</organism>
<dbReference type="KEGG" id="pbl:PAAG_12680"/>